<gene>
    <name evidence="1" type="ORF">O4J56_03530</name>
</gene>
<dbReference type="RefSeq" id="WP_270683608.1">
    <property type="nucleotide sequence ID" value="NZ_JAQFWQ010000006.1"/>
</dbReference>
<protein>
    <submittedName>
        <fullName evidence="1">Uncharacterized protein</fullName>
    </submittedName>
</protein>
<evidence type="ECO:0000313" key="1">
    <source>
        <dbReference type="EMBL" id="MDA2809704.1"/>
    </source>
</evidence>
<evidence type="ECO:0000313" key="2">
    <source>
        <dbReference type="Proteomes" id="UP001527866"/>
    </source>
</evidence>
<sequence>MLAVAQVLEKRELMDLTEMKLTWSREGVGSIGIQSVVWIHGASTPSNEVVDKVYDSRPAGHQDSVVGRIEILGPGSWADHDGEIYREPQLIWCHCSPTDFGVFGSLQIRHDIWGWYDFFGEPHPDVYHRNAPRLASAIKGVEEVLDVELEEGEGTFFATPEKYGVAYYEPNANGKGFDVTARL</sequence>
<proteinExistence type="predicted"/>
<comment type="caution">
    <text evidence="1">The sequence shown here is derived from an EMBL/GenBank/DDBJ whole genome shotgun (WGS) entry which is preliminary data.</text>
</comment>
<name>A0ABT4TZP0_9ACTN</name>
<dbReference type="Proteomes" id="UP001527866">
    <property type="component" value="Unassembled WGS sequence"/>
</dbReference>
<keyword evidence="2" id="KW-1185">Reference proteome</keyword>
<dbReference type="EMBL" id="JAQFWQ010000006">
    <property type="protein sequence ID" value="MDA2809704.1"/>
    <property type="molecule type" value="Genomic_DNA"/>
</dbReference>
<accession>A0ABT4TZP0</accession>
<reference evidence="1 2" key="1">
    <citation type="submission" date="2023-01" db="EMBL/GenBank/DDBJ databases">
        <title>Draft genome sequence of Nocardiopsis sp. RSe5-2 isolated from halophytes.</title>
        <authorList>
            <person name="Duangmal K."/>
            <person name="Chantavorakit T."/>
        </authorList>
    </citation>
    <scope>NUCLEOTIDE SEQUENCE [LARGE SCALE GENOMIC DNA]</scope>
    <source>
        <strain evidence="1 2">RSe5-2</strain>
    </source>
</reference>
<organism evidence="1 2">
    <name type="scientific">Nocardiopsis endophytica</name>
    <dbReference type="NCBI Taxonomy" id="3018445"/>
    <lineage>
        <taxon>Bacteria</taxon>
        <taxon>Bacillati</taxon>
        <taxon>Actinomycetota</taxon>
        <taxon>Actinomycetes</taxon>
        <taxon>Streptosporangiales</taxon>
        <taxon>Nocardiopsidaceae</taxon>
        <taxon>Nocardiopsis</taxon>
    </lineage>
</organism>